<gene>
    <name evidence="2" type="ORF">EHS25_001725</name>
</gene>
<feature type="region of interest" description="Disordered" evidence="1">
    <location>
        <begin position="123"/>
        <end position="145"/>
    </location>
</feature>
<dbReference type="AlphaFoldDB" id="A0A427YEY0"/>
<organism evidence="2 3">
    <name type="scientific">Saitozyma podzolica</name>
    <dbReference type="NCBI Taxonomy" id="1890683"/>
    <lineage>
        <taxon>Eukaryota</taxon>
        <taxon>Fungi</taxon>
        <taxon>Dikarya</taxon>
        <taxon>Basidiomycota</taxon>
        <taxon>Agaricomycotina</taxon>
        <taxon>Tremellomycetes</taxon>
        <taxon>Tremellales</taxon>
        <taxon>Trimorphomycetaceae</taxon>
        <taxon>Saitozyma</taxon>
    </lineage>
</organism>
<proteinExistence type="predicted"/>
<reference evidence="2 3" key="1">
    <citation type="submission" date="2018-11" db="EMBL/GenBank/DDBJ databases">
        <title>Genome sequence of Saitozyma podzolica DSM 27192.</title>
        <authorList>
            <person name="Aliyu H."/>
            <person name="Gorte O."/>
            <person name="Ochsenreither K."/>
        </authorList>
    </citation>
    <scope>NUCLEOTIDE SEQUENCE [LARGE SCALE GENOMIC DNA]</scope>
    <source>
        <strain evidence="2 3">DSM 27192</strain>
    </source>
</reference>
<evidence type="ECO:0000313" key="3">
    <source>
        <dbReference type="Proteomes" id="UP000279259"/>
    </source>
</evidence>
<dbReference type="OrthoDB" id="1405595at2759"/>
<accession>A0A427YEY0</accession>
<name>A0A427YEY0_9TREE</name>
<evidence type="ECO:0000313" key="2">
    <source>
        <dbReference type="EMBL" id="RSH89739.1"/>
    </source>
</evidence>
<comment type="caution">
    <text evidence="2">The sequence shown here is derived from an EMBL/GenBank/DDBJ whole genome shotgun (WGS) entry which is preliminary data.</text>
</comment>
<protein>
    <submittedName>
        <fullName evidence="2">Uncharacterized protein</fullName>
    </submittedName>
</protein>
<dbReference type="EMBL" id="RSCD01000012">
    <property type="protein sequence ID" value="RSH89739.1"/>
    <property type="molecule type" value="Genomic_DNA"/>
</dbReference>
<keyword evidence="3" id="KW-1185">Reference proteome</keyword>
<evidence type="ECO:0000256" key="1">
    <source>
        <dbReference type="SAM" id="MobiDB-lite"/>
    </source>
</evidence>
<sequence length="244" mass="25960">MTTMDMAEKHQNFGVPLTSLGYAPTQPVAGPATDPVPSNELFTLASTAWQDDDPLTFLSLDIPTPGVYDWGFSDQRFNMFEPLHTTGSGNGNGSWRNSTLADLAVGFGWYGLDPSVPSGLGVGGGEKKGLLDSGTGGSGSDSLQVQPQEIPDWQTDDSPWPHIYKPTDRDAGVSLTSVSTPVAAAALVPANDHIPETPQGTMTALVEHLCCGIWPSVESCNFLSMPSLTTPTNLYNRHFHNLLG</sequence>
<dbReference type="Proteomes" id="UP000279259">
    <property type="component" value="Unassembled WGS sequence"/>
</dbReference>